<dbReference type="InterPro" id="IPR004358">
    <property type="entry name" value="Sig_transdc_His_kin-like_C"/>
</dbReference>
<evidence type="ECO:0000259" key="7">
    <source>
        <dbReference type="PROSITE" id="PS50112"/>
    </source>
</evidence>
<evidence type="ECO:0000259" key="6">
    <source>
        <dbReference type="PROSITE" id="PS50109"/>
    </source>
</evidence>
<dbReference type="InterPro" id="IPR000014">
    <property type="entry name" value="PAS"/>
</dbReference>
<protein>
    <recommendedName>
        <fullName evidence="2">histidine kinase</fullName>
        <ecNumber evidence="2">2.7.13.3</ecNumber>
    </recommendedName>
</protein>
<dbReference type="Proteomes" id="UP000276282">
    <property type="component" value="Unassembled WGS sequence"/>
</dbReference>
<evidence type="ECO:0000313" key="9">
    <source>
        <dbReference type="EMBL" id="RKS42731.1"/>
    </source>
</evidence>
<dbReference type="PROSITE" id="PS50109">
    <property type="entry name" value="HIS_KIN"/>
    <property type="match status" value="1"/>
</dbReference>
<evidence type="ECO:0000256" key="2">
    <source>
        <dbReference type="ARBA" id="ARBA00012438"/>
    </source>
</evidence>
<evidence type="ECO:0000256" key="1">
    <source>
        <dbReference type="ARBA" id="ARBA00000085"/>
    </source>
</evidence>
<dbReference type="InterPro" id="IPR036890">
    <property type="entry name" value="HATPase_C_sf"/>
</dbReference>
<sequence>MTILKKSLYNIIREEEAIFNFIEDFTLYGYWYIELENTNNIYIDQKLLNLLGFDSSFSRDKSLSTNKILKNKESERVILAIKNHFTDYSTPVKLKVAYTHKTGQEISFHCKALAVKNSENSITAVIVGNTSFVNGHEVSLEEQLNVKRLKRIIASTNIGTWEWNVQTGETIFNEKWANILGYTLEELQPISMETWEKFAHPEDHERSNKLLDEHFLGETEYYVIESRFKNKAGGWIWVKDTGKVVSWTKDGKPEWMTGSYQDITERKEHELLLEKYQDLLERSSRAAMIGTWEVDLLNNEAHWSSVTKEIHEVPEDYSPIISEAIDFYPLGINRDTLEKAVNDAIVNGVNYDIEVEIITGKGNRKWVRAIGISEFKNGTCQRLYGLFQDIQKRKEAERLNHEKQTLLETILNSIDVGIVSCDREGNLTMFNNATKEWHGLPAEPVPISEFSNYYGLFHLDGKTPLKSEEIPLLQALYTGEVSTKEFIISPKKGEKRNIVAAGSQLVGEDGNVFGAVVAMHDITKIKKTTQQLKISEAAFRGNFENAAIGMAILNESTDWLEVNDQLSRIVGYTREELLSLSVYDITPKEDIADNIAVLREFIAGTKTYLNNEQRFIHKSGSIIHVILSVSVVKNEDGKPLYFIGQITDITPRKIAAQKLQETFAKLEGILDSSTHVSIIGTDVDGTITTFNRGAENLLGYTREEMVGKESPAIIHLKKEIIKTGEELSKELNKKIENFDIFRALANNDNHDTREWTYVRKDGVSFPVQLTVTPVKDNEKIIGYLGVAAEITEIKRVEKEIKSLLAVTNDQNERLKNFAHIVSHNLRSHSGNFDMLLTLFLQDYPEASDNEIMNMLKMASDNLKETISHLNEVVLINTNIDDSLIPINIFKTTDQSIRNVAGIASEAEVEIINNIDPTLNVLGLQAYLDSIILNFLTNGIKYRSLERDSFVKIDSEIVEDYVVISIEDNGLGIDLKKHKAKIFGMYKTFHKNKDSRGIGLFITKNQIESLGGKIELESEVDKGTIFKLYLKHE</sequence>
<feature type="domain" description="PAC" evidence="8">
    <location>
        <begin position="351"/>
        <end position="402"/>
    </location>
</feature>
<keyword evidence="4" id="KW-0808">Transferase</keyword>
<reference evidence="9 10" key="1">
    <citation type="submission" date="2018-10" db="EMBL/GenBank/DDBJ databases">
        <title>Genomic Encyclopedia of Archaeal and Bacterial Type Strains, Phase II (KMG-II): from individual species to whole genera.</title>
        <authorList>
            <person name="Goeker M."/>
        </authorList>
    </citation>
    <scope>NUCLEOTIDE SEQUENCE [LARGE SCALE GENOMIC DNA]</scope>
    <source>
        <strain evidence="9 10">DSM 19839</strain>
    </source>
</reference>
<feature type="domain" description="PAS" evidence="7">
    <location>
        <begin position="145"/>
        <end position="218"/>
    </location>
</feature>
<dbReference type="EMBL" id="RBLG01000007">
    <property type="protein sequence ID" value="RKS42731.1"/>
    <property type="molecule type" value="Genomic_DNA"/>
</dbReference>
<dbReference type="PROSITE" id="PS50113">
    <property type="entry name" value="PAC"/>
    <property type="match status" value="5"/>
</dbReference>
<dbReference type="Pfam" id="PF13188">
    <property type="entry name" value="PAS_8"/>
    <property type="match status" value="1"/>
</dbReference>
<comment type="caution">
    <text evidence="9">The sequence shown here is derived from an EMBL/GenBank/DDBJ whole genome shotgun (WGS) entry which is preliminary data.</text>
</comment>
<feature type="domain" description="PAS" evidence="7">
    <location>
        <begin position="535"/>
        <end position="605"/>
    </location>
</feature>
<dbReference type="CDD" id="cd00130">
    <property type="entry name" value="PAS"/>
    <property type="match status" value="3"/>
</dbReference>
<dbReference type="SMART" id="SM00086">
    <property type="entry name" value="PAC"/>
    <property type="match status" value="5"/>
</dbReference>
<dbReference type="InterPro" id="IPR003594">
    <property type="entry name" value="HATPase_dom"/>
</dbReference>
<dbReference type="OrthoDB" id="5522855at2"/>
<feature type="domain" description="PAC" evidence="8">
    <location>
        <begin position="751"/>
        <end position="802"/>
    </location>
</feature>
<feature type="domain" description="PAC" evidence="8">
    <location>
        <begin position="222"/>
        <end position="275"/>
    </location>
</feature>
<dbReference type="SUPFAM" id="SSF55785">
    <property type="entry name" value="PYP-like sensor domain (PAS domain)"/>
    <property type="match status" value="5"/>
</dbReference>
<accession>A0A495NW97</accession>
<dbReference type="Pfam" id="PF08447">
    <property type="entry name" value="PAS_3"/>
    <property type="match status" value="2"/>
</dbReference>
<dbReference type="GO" id="GO:0004673">
    <property type="term" value="F:protein histidine kinase activity"/>
    <property type="evidence" value="ECO:0007669"/>
    <property type="project" value="UniProtKB-EC"/>
</dbReference>
<comment type="catalytic activity">
    <reaction evidence="1">
        <text>ATP + protein L-histidine = ADP + protein N-phospho-L-histidine.</text>
        <dbReference type="EC" id="2.7.13.3"/>
    </reaction>
</comment>
<feature type="domain" description="Histidine kinase" evidence="6">
    <location>
        <begin position="820"/>
        <end position="1032"/>
    </location>
</feature>
<dbReference type="InterPro" id="IPR052162">
    <property type="entry name" value="Sensor_kinase/Photoreceptor"/>
</dbReference>
<organism evidence="9 10">
    <name type="scientific">Gillisia mitskevichiae</name>
    <dbReference type="NCBI Taxonomy" id="270921"/>
    <lineage>
        <taxon>Bacteria</taxon>
        <taxon>Pseudomonadati</taxon>
        <taxon>Bacteroidota</taxon>
        <taxon>Flavobacteriia</taxon>
        <taxon>Flavobacteriales</taxon>
        <taxon>Flavobacteriaceae</taxon>
        <taxon>Gillisia</taxon>
    </lineage>
</organism>
<dbReference type="SMART" id="SM00387">
    <property type="entry name" value="HATPase_c"/>
    <property type="match status" value="1"/>
</dbReference>
<dbReference type="Gene3D" id="3.30.450.20">
    <property type="entry name" value="PAS domain"/>
    <property type="match status" value="5"/>
</dbReference>
<dbReference type="SUPFAM" id="SSF55874">
    <property type="entry name" value="ATPase domain of HSP90 chaperone/DNA topoisomerase II/histidine kinase"/>
    <property type="match status" value="1"/>
</dbReference>
<feature type="domain" description="PAC" evidence="8">
    <location>
        <begin position="609"/>
        <end position="661"/>
    </location>
</feature>
<keyword evidence="3" id="KW-0597">Phosphoprotein</keyword>
<dbReference type="InterPro" id="IPR001610">
    <property type="entry name" value="PAC"/>
</dbReference>
<dbReference type="Pfam" id="PF02518">
    <property type="entry name" value="HATPase_c"/>
    <property type="match status" value="1"/>
</dbReference>
<dbReference type="NCBIfam" id="TIGR00229">
    <property type="entry name" value="sensory_box"/>
    <property type="match status" value="4"/>
</dbReference>
<evidence type="ECO:0000313" key="10">
    <source>
        <dbReference type="Proteomes" id="UP000276282"/>
    </source>
</evidence>
<keyword evidence="10" id="KW-1185">Reference proteome</keyword>
<dbReference type="PRINTS" id="PR00344">
    <property type="entry name" value="BCTRLSENSOR"/>
</dbReference>
<feature type="domain" description="PAC" evidence="8">
    <location>
        <begin position="482"/>
        <end position="534"/>
    </location>
</feature>
<dbReference type="InterPro" id="IPR000700">
    <property type="entry name" value="PAS-assoc_C"/>
</dbReference>
<feature type="domain" description="PAS" evidence="7">
    <location>
        <begin position="662"/>
        <end position="708"/>
    </location>
</feature>
<gene>
    <name evidence="9" type="ORF">BC962_3189</name>
</gene>
<dbReference type="AlphaFoldDB" id="A0A495NW97"/>
<dbReference type="Pfam" id="PF13426">
    <property type="entry name" value="PAS_9"/>
    <property type="match status" value="2"/>
</dbReference>
<dbReference type="InterPro" id="IPR005467">
    <property type="entry name" value="His_kinase_dom"/>
</dbReference>
<dbReference type="InterPro" id="IPR013655">
    <property type="entry name" value="PAS_fold_3"/>
</dbReference>
<dbReference type="PROSITE" id="PS50112">
    <property type="entry name" value="PAS"/>
    <property type="match status" value="3"/>
</dbReference>
<evidence type="ECO:0000256" key="4">
    <source>
        <dbReference type="ARBA" id="ARBA00022679"/>
    </source>
</evidence>
<dbReference type="Gene3D" id="3.30.565.10">
    <property type="entry name" value="Histidine kinase-like ATPase, C-terminal domain"/>
    <property type="match status" value="1"/>
</dbReference>
<dbReference type="PANTHER" id="PTHR43304">
    <property type="entry name" value="PHYTOCHROME-LIKE PROTEIN CPH1"/>
    <property type="match status" value="1"/>
</dbReference>
<evidence type="ECO:0000256" key="5">
    <source>
        <dbReference type="ARBA" id="ARBA00022777"/>
    </source>
</evidence>
<keyword evidence="5" id="KW-0418">Kinase</keyword>
<proteinExistence type="predicted"/>
<dbReference type="RefSeq" id="WP_121346971.1">
    <property type="nucleotide sequence ID" value="NZ_RBLG01000007.1"/>
</dbReference>
<dbReference type="SMART" id="SM00091">
    <property type="entry name" value="PAS"/>
    <property type="match status" value="4"/>
</dbReference>
<dbReference type="PANTHER" id="PTHR43304:SF1">
    <property type="entry name" value="PAC DOMAIN-CONTAINING PROTEIN"/>
    <property type="match status" value="1"/>
</dbReference>
<name>A0A495NW97_9FLAO</name>
<dbReference type="EC" id="2.7.13.3" evidence="2"/>
<evidence type="ECO:0000259" key="8">
    <source>
        <dbReference type="PROSITE" id="PS50113"/>
    </source>
</evidence>
<evidence type="ECO:0000256" key="3">
    <source>
        <dbReference type="ARBA" id="ARBA00022553"/>
    </source>
</evidence>
<dbReference type="InterPro" id="IPR035965">
    <property type="entry name" value="PAS-like_dom_sf"/>
</dbReference>